<sequence length="214" mass="24178">MLYMFYTQTTDMLALRDFIFKKDKKHLAVFLISVAYTVTAALGCFALGFTSNYNMNIANYSWMLIDSSCFTLFVSFLLCFIGNIGMIKMLYIPAILCSAILFIVTVATVISSLALFTIFASHITTSAVPNGFEVLSRNATTITAYILFQLLCAICGHLYYKQLMLLINDYHFIGEFVERYQKDGIEQIVNESLDEEESIGQVDNIYKISYGSMV</sequence>
<evidence type="ECO:0000313" key="3">
    <source>
        <dbReference type="Proteomes" id="UP000614601"/>
    </source>
</evidence>
<keyword evidence="1" id="KW-1133">Transmembrane helix</keyword>
<gene>
    <name evidence="2" type="ORF">BOKJ2_LOCUS373</name>
</gene>
<dbReference type="EMBL" id="CAJFCW020000001">
    <property type="protein sequence ID" value="CAG9078690.1"/>
    <property type="molecule type" value="Genomic_DNA"/>
</dbReference>
<feature type="transmembrane region" description="Helical" evidence="1">
    <location>
        <begin position="27"/>
        <end position="48"/>
    </location>
</feature>
<feature type="transmembrane region" description="Helical" evidence="1">
    <location>
        <begin position="60"/>
        <end position="82"/>
    </location>
</feature>
<dbReference type="EMBL" id="CAJFDH010000001">
    <property type="protein sequence ID" value="CAD5205689.1"/>
    <property type="molecule type" value="Genomic_DNA"/>
</dbReference>
<reference evidence="2" key="1">
    <citation type="submission" date="2020-09" db="EMBL/GenBank/DDBJ databases">
        <authorList>
            <person name="Kikuchi T."/>
        </authorList>
    </citation>
    <scope>NUCLEOTIDE SEQUENCE</scope>
    <source>
        <strain evidence="2">SH1</strain>
    </source>
</reference>
<name>A0A811JRB4_9BILA</name>
<keyword evidence="1" id="KW-0812">Transmembrane</keyword>
<dbReference type="Proteomes" id="UP000783686">
    <property type="component" value="Unassembled WGS sequence"/>
</dbReference>
<organism evidence="2 3">
    <name type="scientific">Bursaphelenchus okinawaensis</name>
    <dbReference type="NCBI Taxonomy" id="465554"/>
    <lineage>
        <taxon>Eukaryota</taxon>
        <taxon>Metazoa</taxon>
        <taxon>Ecdysozoa</taxon>
        <taxon>Nematoda</taxon>
        <taxon>Chromadorea</taxon>
        <taxon>Rhabditida</taxon>
        <taxon>Tylenchina</taxon>
        <taxon>Tylenchomorpha</taxon>
        <taxon>Aphelenchoidea</taxon>
        <taxon>Aphelenchoididae</taxon>
        <taxon>Bursaphelenchus</taxon>
    </lineage>
</organism>
<protein>
    <submittedName>
        <fullName evidence="2">Uncharacterized protein</fullName>
    </submittedName>
</protein>
<dbReference type="OrthoDB" id="10583731at2759"/>
<feature type="transmembrane region" description="Helical" evidence="1">
    <location>
        <begin position="94"/>
        <end position="119"/>
    </location>
</feature>
<feature type="transmembrane region" description="Helical" evidence="1">
    <location>
        <begin position="139"/>
        <end position="160"/>
    </location>
</feature>
<keyword evidence="3" id="KW-1185">Reference proteome</keyword>
<evidence type="ECO:0000313" key="2">
    <source>
        <dbReference type="EMBL" id="CAD5205689.1"/>
    </source>
</evidence>
<keyword evidence="1" id="KW-0472">Membrane</keyword>
<evidence type="ECO:0000256" key="1">
    <source>
        <dbReference type="SAM" id="Phobius"/>
    </source>
</evidence>
<proteinExistence type="predicted"/>
<dbReference type="Proteomes" id="UP000614601">
    <property type="component" value="Unassembled WGS sequence"/>
</dbReference>
<comment type="caution">
    <text evidence="2">The sequence shown here is derived from an EMBL/GenBank/DDBJ whole genome shotgun (WGS) entry which is preliminary data.</text>
</comment>
<dbReference type="AlphaFoldDB" id="A0A811JRB4"/>
<accession>A0A811JRB4</accession>